<dbReference type="EMBL" id="JADNRY010000869">
    <property type="protein sequence ID" value="KAF9025382.1"/>
    <property type="molecule type" value="Genomic_DNA"/>
</dbReference>
<dbReference type="Pfam" id="PF14474">
    <property type="entry name" value="RTC4"/>
    <property type="match status" value="1"/>
</dbReference>
<dbReference type="SMART" id="SM01312">
    <property type="entry name" value="RTC4"/>
    <property type="match status" value="1"/>
</dbReference>
<evidence type="ECO:0000313" key="4">
    <source>
        <dbReference type="Proteomes" id="UP000772434"/>
    </source>
</evidence>
<dbReference type="Proteomes" id="UP000772434">
    <property type="component" value="Unassembled WGS sequence"/>
</dbReference>
<feature type="region of interest" description="Disordered" evidence="1">
    <location>
        <begin position="609"/>
        <end position="694"/>
    </location>
</feature>
<keyword evidence="4" id="KW-1185">Reference proteome</keyword>
<feature type="compositionally biased region" description="Low complexity" evidence="1">
    <location>
        <begin position="257"/>
        <end position="266"/>
    </location>
</feature>
<comment type="caution">
    <text evidence="3">The sequence shown here is derived from an EMBL/GenBank/DDBJ whole genome shotgun (WGS) entry which is preliminary data.</text>
</comment>
<feature type="compositionally biased region" description="Basic and acidic residues" evidence="1">
    <location>
        <begin position="141"/>
        <end position="163"/>
    </location>
</feature>
<name>A0A9P5P1F8_9AGAR</name>
<feature type="compositionally biased region" description="Polar residues" evidence="1">
    <location>
        <begin position="732"/>
        <end position="749"/>
    </location>
</feature>
<proteinExistence type="predicted"/>
<gene>
    <name evidence="3" type="ORF">BDP27DRAFT_1351786</name>
</gene>
<sequence>MPLNIKHKIRSSAHKDAVLVVKASKTKLVEQAQEKKKKKHKLIPKPTGKIGRAGLQLVNAMGLGENHARYYRLRRIAISLAEQYLDFDKTFAQQNAIRLEKTILEAAKAYSFFEKYEHGWATREIIRTHMANAVPRLRKSKKEERAAERMDCKRIPEKDRDEAGGAVALADFESEDERPRRKAPISKEVNESEDEEGEVSRGWKQGQGGKEANKRDKPQQMPRPLLPRKSFETPKPKRPLVKTPRRSTLTRKPKEAPVATKVTPFKTPKKTSRPSRTAGERARTAVLAHLDQEDEDEGGSSDAYVQSNDDETPVKKPLQGESTFPVSAITSSPRIRSLPPIPQAPSDSSSESDDERIVSWPSAFQVCGWCDDPVPEDVPHAVAKLAIERDGYIRKDGFYGVRARRMDISLCGMIRKLSEDDPYSYTNRIMNTEWYDTAMNPDFEGIPSRILGMKEALSMLVGDREFFTRHQIYQYLFEEFGPTVNDVYRKFCRDPFAQAGFASEYLGTGYLGPYGLHIISEVLIRMFPGKTLDKKTTEPFDHAQVHQFILAPFVLAKLAQEDVGVSLDYAWPILRDSTRFGEYQYPDEDLPPAIRHLQESFEERLDVEAEEQDLVPQGKKPLRPASPKKPKAKKPKATTATTPFPPELKEKVDPMRRQQPTITAFFSRQSGAEGEATPKHVSLHEPKGSSSALPTKDVSNAAALLKSKVSQSVYGRAGVVSAPLPKPIKPAQSFSKNTTASESLSTSKQANVAPASKAIKNANSQAALPIDYEDEENFDTTQFDKQVHFQVHPKQKRKGTPLPLKPYTARLTVDNFPMPFRVIMPPLEKRKARPEEEEEGAQTKHKKAKKTPDMVNDNVAVSKSGRPLRNRKAPTIFSPQVSVRKTRAKTAKNKALPRSLHLG</sequence>
<accession>A0A9P5P1F8</accession>
<feature type="compositionally biased region" description="Basic and acidic residues" evidence="1">
    <location>
        <begin position="676"/>
        <end position="687"/>
    </location>
</feature>
<dbReference type="AlphaFoldDB" id="A0A9P5P1F8"/>
<dbReference type="OrthoDB" id="2686745at2759"/>
<evidence type="ECO:0000259" key="2">
    <source>
        <dbReference type="SMART" id="SM01312"/>
    </source>
</evidence>
<feature type="compositionally biased region" description="Basic residues" evidence="1">
    <location>
        <begin position="620"/>
        <end position="636"/>
    </location>
</feature>
<feature type="compositionally biased region" description="Polar residues" evidence="1">
    <location>
        <begin position="320"/>
        <end position="330"/>
    </location>
</feature>
<feature type="domain" description="Restriction of telomere capping protein 4 C-terminal" evidence="2">
    <location>
        <begin position="487"/>
        <end position="587"/>
    </location>
</feature>
<evidence type="ECO:0000313" key="3">
    <source>
        <dbReference type="EMBL" id="KAF9025382.1"/>
    </source>
</evidence>
<feature type="region of interest" description="Disordered" evidence="1">
    <location>
        <begin position="136"/>
        <end position="355"/>
    </location>
</feature>
<feature type="compositionally biased region" description="Basic and acidic residues" evidence="1">
    <location>
        <begin position="647"/>
        <end position="656"/>
    </location>
</feature>
<dbReference type="InterPro" id="IPR028094">
    <property type="entry name" value="RTC4_C"/>
</dbReference>
<organism evidence="3 4">
    <name type="scientific">Rhodocollybia butyracea</name>
    <dbReference type="NCBI Taxonomy" id="206335"/>
    <lineage>
        <taxon>Eukaryota</taxon>
        <taxon>Fungi</taxon>
        <taxon>Dikarya</taxon>
        <taxon>Basidiomycota</taxon>
        <taxon>Agaricomycotina</taxon>
        <taxon>Agaricomycetes</taxon>
        <taxon>Agaricomycetidae</taxon>
        <taxon>Agaricales</taxon>
        <taxon>Marasmiineae</taxon>
        <taxon>Omphalotaceae</taxon>
        <taxon>Rhodocollybia</taxon>
    </lineage>
</organism>
<reference evidence="3" key="1">
    <citation type="submission" date="2020-11" db="EMBL/GenBank/DDBJ databases">
        <authorList>
            <consortium name="DOE Joint Genome Institute"/>
            <person name="Ahrendt S."/>
            <person name="Riley R."/>
            <person name="Andreopoulos W."/>
            <person name="Labutti K."/>
            <person name="Pangilinan J."/>
            <person name="Ruiz-Duenas F.J."/>
            <person name="Barrasa J.M."/>
            <person name="Sanchez-Garcia M."/>
            <person name="Camarero S."/>
            <person name="Miyauchi S."/>
            <person name="Serrano A."/>
            <person name="Linde D."/>
            <person name="Babiker R."/>
            <person name="Drula E."/>
            <person name="Ayuso-Fernandez I."/>
            <person name="Pacheco R."/>
            <person name="Padilla G."/>
            <person name="Ferreira P."/>
            <person name="Barriuso J."/>
            <person name="Kellner H."/>
            <person name="Castanera R."/>
            <person name="Alfaro M."/>
            <person name="Ramirez L."/>
            <person name="Pisabarro A.G."/>
            <person name="Kuo A."/>
            <person name="Tritt A."/>
            <person name="Lipzen A."/>
            <person name="He G."/>
            <person name="Yan M."/>
            <person name="Ng V."/>
            <person name="Cullen D."/>
            <person name="Martin F."/>
            <person name="Rosso M.-N."/>
            <person name="Henrissat B."/>
            <person name="Hibbett D."/>
            <person name="Martinez A.T."/>
            <person name="Grigoriev I.V."/>
        </authorList>
    </citation>
    <scope>NUCLEOTIDE SEQUENCE</scope>
    <source>
        <strain evidence="3">AH 40177</strain>
    </source>
</reference>
<feature type="compositionally biased region" description="Basic residues" evidence="1">
    <location>
        <begin position="236"/>
        <end position="251"/>
    </location>
</feature>
<protein>
    <recommendedName>
        <fullName evidence="2">Restriction of telomere capping protein 4 C-terminal domain-containing protein</fullName>
    </recommendedName>
</protein>
<feature type="region of interest" description="Disordered" evidence="1">
    <location>
        <begin position="829"/>
        <end position="903"/>
    </location>
</feature>
<feature type="compositionally biased region" description="Polar residues" evidence="1">
    <location>
        <begin position="658"/>
        <end position="670"/>
    </location>
</feature>
<feature type="region of interest" description="Disordered" evidence="1">
    <location>
        <begin position="721"/>
        <end position="749"/>
    </location>
</feature>
<evidence type="ECO:0000256" key="1">
    <source>
        <dbReference type="SAM" id="MobiDB-lite"/>
    </source>
</evidence>